<keyword evidence="1 4" id="KW-0378">Hydrolase</keyword>
<evidence type="ECO:0000313" key="4">
    <source>
        <dbReference type="EMBL" id="AJD23151.1"/>
    </source>
</evidence>
<feature type="domain" description="AB hydrolase-1" evidence="3">
    <location>
        <begin position="42"/>
        <end position="371"/>
    </location>
</feature>
<reference evidence="4" key="1">
    <citation type="journal article" date="2015" name="Appl. Microbiol. Biotechnol.">
        <title>Genome and secretome analyses provide insights into keratin decomposition by novel proteases from the non-pathogenic fungus Onygena corvina.</title>
        <authorList>
            <person name="Huang Y."/>
            <person name="Busk P.K."/>
            <person name="Herbst F.A."/>
            <person name="Lange L."/>
        </authorList>
    </citation>
    <scope>NUCLEOTIDE SEQUENCE</scope>
    <source>
        <strain evidence="4">CBS 281.48</strain>
    </source>
</reference>
<protein>
    <submittedName>
        <fullName evidence="4">Epoxide hydrolase</fullName>
    </submittedName>
</protein>
<dbReference type="AlphaFoldDB" id="A0A0B4VKX3"/>
<dbReference type="GO" id="GO:0016787">
    <property type="term" value="F:hydrolase activity"/>
    <property type="evidence" value="ECO:0007669"/>
    <property type="project" value="UniProtKB-KW"/>
</dbReference>
<evidence type="ECO:0000256" key="2">
    <source>
        <dbReference type="ARBA" id="ARBA00038334"/>
    </source>
</evidence>
<accession>A0A0B4VKX3</accession>
<dbReference type="InterPro" id="IPR029058">
    <property type="entry name" value="AB_hydrolase_fold"/>
</dbReference>
<evidence type="ECO:0000259" key="3">
    <source>
        <dbReference type="Pfam" id="PF00561"/>
    </source>
</evidence>
<proteinExistence type="evidence at transcript level"/>
<dbReference type="PANTHER" id="PTHR43329">
    <property type="entry name" value="EPOXIDE HYDROLASE"/>
    <property type="match status" value="1"/>
</dbReference>
<name>A0A0B4VKX3_9EURO</name>
<evidence type="ECO:0000256" key="1">
    <source>
        <dbReference type="ARBA" id="ARBA00022801"/>
    </source>
</evidence>
<sequence length="388" mass="42610">MAAAPALPPLPLPPGITSRQVDTAPRGISFHVLEAGRGADRPLILLLHGFPELAFSWRKVMPLLALAGYYVVAPDQRGYGRTTGWDTRDFDNVDLRDFAVLNLVRDMVLLVHALGYKGVDCVVGHDFGAVTAGYCAIARPDFFRRVAFMSHPFVGAPGPRPAPSPGPGEEDAIHRELAALNRKHYKWYYSTQRANADMSRPAQGLHAFLRGYFYLKSASWPRNKPNELEAWTALELAKMPDYYVMPLQATMPEAVAFHVAAAGGEEGPTSVQASHAWLPDSELAVYVDEFSRTGFQGGLNWYRVATSSAPSLNRDLDVFAGKKIECPCLYIGGAKDWGTYQVPGAIGKLANNVSDDFCEVIVDDAGHWPAQEKPQEVVDALTAFIHWQ</sequence>
<dbReference type="Pfam" id="PF00561">
    <property type="entry name" value="Abhydrolase_1"/>
    <property type="match status" value="1"/>
</dbReference>
<dbReference type="InterPro" id="IPR000073">
    <property type="entry name" value="AB_hydrolase_1"/>
</dbReference>
<dbReference type="InterPro" id="IPR000639">
    <property type="entry name" value="Epox_hydrolase-like"/>
</dbReference>
<dbReference type="PRINTS" id="PR00412">
    <property type="entry name" value="EPOXHYDRLASE"/>
</dbReference>
<dbReference type="EMBL" id="KP290824">
    <property type="protein sequence ID" value="AJD23151.1"/>
    <property type="molecule type" value="mRNA"/>
</dbReference>
<organism evidence="4">
    <name type="scientific">Onygena corvina</name>
    <dbReference type="NCBI Taxonomy" id="180788"/>
    <lineage>
        <taxon>Eukaryota</taxon>
        <taxon>Fungi</taxon>
        <taxon>Dikarya</taxon>
        <taxon>Ascomycota</taxon>
        <taxon>Pezizomycotina</taxon>
        <taxon>Eurotiomycetes</taxon>
        <taxon>Eurotiomycetidae</taxon>
        <taxon>Onygenales</taxon>
        <taxon>Onygenaceae</taxon>
        <taxon>Onygena</taxon>
    </lineage>
</organism>
<dbReference type="Gene3D" id="3.40.50.1820">
    <property type="entry name" value="alpha/beta hydrolase"/>
    <property type="match status" value="1"/>
</dbReference>
<dbReference type="SUPFAM" id="SSF53474">
    <property type="entry name" value="alpha/beta-Hydrolases"/>
    <property type="match status" value="1"/>
</dbReference>
<comment type="similarity">
    <text evidence="2">Belongs to the AB hydrolase superfamily. Epoxide hydrolase family.</text>
</comment>